<evidence type="ECO:0000256" key="2">
    <source>
        <dbReference type="ARBA" id="ARBA00022692"/>
    </source>
</evidence>
<feature type="domain" description="WSC" evidence="9">
    <location>
        <begin position="33"/>
        <end position="136"/>
    </location>
</feature>
<name>A0A0N0RSS9_ESCWE</name>
<dbReference type="STRING" id="150374.A0A0N0RSS9"/>
<proteinExistence type="predicted"/>
<dbReference type="OrthoDB" id="5985073at2759"/>
<dbReference type="AlphaFoldDB" id="A0A0N0RSS9"/>
<comment type="caution">
    <text evidence="10">The sequence shown here is derived from an EMBL/GenBank/DDBJ whole genome shotgun (WGS) entry which is preliminary data.</text>
</comment>
<dbReference type="PANTHER" id="PTHR24269:SF16">
    <property type="entry name" value="PROTEIN SLG1"/>
    <property type="match status" value="1"/>
</dbReference>
<feature type="signal peptide" evidence="8">
    <location>
        <begin position="1"/>
        <end position="19"/>
    </location>
</feature>
<evidence type="ECO:0000256" key="6">
    <source>
        <dbReference type="ARBA" id="ARBA00023180"/>
    </source>
</evidence>
<reference evidence="10 11" key="1">
    <citation type="submission" date="2015-07" db="EMBL/GenBank/DDBJ databases">
        <title>The genome of the fungus Escovopsis weberi, a specialized disease agent of ant agriculture.</title>
        <authorList>
            <person name="de Man T.J."/>
            <person name="Stajich J.E."/>
            <person name="Kubicek C.P."/>
            <person name="Chenthamara K."/>
            <person name="Atanasova L."/>
            <person name="Druzhinina I.S."/>
            <person name="Birnbaum S."/>
            <person name="Barribeau S.M."/>
            <person name="Teiling C."/>
            <person name="Suen G."/>
            <person name="Currie C."/>
            <person name="Gerardo N.M."/>
        </authorList>
    </citation>
    <scope>NUCLEOTIDE SEQUENCE [LARGE SCALE GENOMIC DNA]</scope>
</reference>
<comment type="subcellular location">
    <subcellularLocation>
        <location evidence="1">Membrane</location>
        <topology evidence="1">Single-pass membrane protein</topology>
    </subcellularLocation>
</comment>
<evidence type="ECO:0000256" key="5">
    <source>
        <dbReference type="ARBA" id="ARBA00023136"/>
    </source>
</evidence>
<evidence type="ECO:0000256" key="1">
    <source>
        <dbReference type="ARBA" id="ARBA00004167"/>
    </source>
</evidence>
<dbReference type="GO" id="GO:0005886">
    <property type="term" value="C:plasma membrane"/>
    <property type="evidence" value="ECO:0007669"/>
    <property type="project" value="TreeGrafter"/>
</dbReference>
<protein>
    <submittedName>
        <fullName evidence="10">WSC domain-containing protein 2</fullName>
    </submittedName>
</protein>
<gene>
    <name evidence="10" type="ORF">ESCO_004784</name>
</gene>
<evidence type="ECO:0000313" key="11">
    <source>
        <dbReference type="Proteomes" id="UP000053831"/>
    </source>
</evidence>
<dbReference type="SMART" id="SM00321">
    <property type="entry name" value="WSC"/>
    <property type="match status" value="1"/>
</dbReference>
<keyword evidence="2 7" id="KW-0812">Transmembrane</keyword>
<dbReference type="EMBL" id="LGSR01000029">
    <property type="protein sequence ID" value="KOS16622.1"/>
    <property type="molecule type" value="Genomic_DNA"/>
</dbReference>
<dbReference type="InterPro" id="IPR002889">
    <property type="entry name" value="WSC_carb-bd"/>
</dbReference>
<evidence type="ECO:0000256" key="3">
    <source>
        <dbReference type="ARBA" id="ARBA00022729"/>
    </source>
</evidence>
<sequence>MRCPLSVLGLMALLALTYAQSTHNLTIWDDSKKYSYFGCFNETTQIPGSADTRALGDGINESKEGEMTVPLCLAYCSLGATEYRYAGLEWSRECWCSQSIAGIAEKLNDSSCSYPCEGDNTTICGGALKLSVYRLSSEASKSASTSASALIASWAVILSGLVLLLTVYE</sequence>
<keyword evidence="6" id="KW-0325">Glycoprotein</keyword>
<accession>A0A0N0RSS9</accession>
<evidence type="ECO:0000313" key="10">
    <source>
        <dbReference type="EMBL" id="KOS16622.1"/>
    </source>
</evidence>
<evidence type="ECO:0000256" key="7">
    <source>
        <dbReference type="SAM" id="Phobius"/>
    </source>
</evidence>
<dbReference type="InterPro" id="IPR051836">
    <property type="entry name" value="Kremen_rcpt"/>
</dbReference>
<evidence type="ECO:0000256" key="8">
    <source>
        <dbReference type="SAM" id="SignalP"/>
    </source>
</evidence>
<keyword evidence="11" id="KW-1185">Reference proteome</keyword>
<dbReference type="Proteomes" id="UP000053831">
    <property type="component" value="Unassembled WGS sequence"/>
</dbReference>
<feature type="chain" id="PRO_5005857563" evidence="8">
    <location>
        <begin position="20"/>
        <end position="169"/>
    </location>
</feature>
<dbReference type="Pfam" id="PF01822">
    <property type="entry name" value="WSC"/>
    <property type="match status" value="1"/>
</dbReference>
<feature type="transmembrane region" description="Helical" evidence="7">
    <location>
        <begin position="147"/>
        <end position="168"/>
    </location>
</feature>
<keyword evidence="5 7" id="KW-0472">Membrane</keyword>
<dbReference type="PROSITE" id="PS51212">
    <property type="entry name" value="WSC"/>
    <property type="match status" value="1"/>
</dbReference>
<evidence type="ECO:0000256" key="4">
    <source>
        <dbReference type="ARBA" id="ARBA00022989"/>
    </source>
</evidence>
<evidence type="ECO:0000259" key="9">
    <source>
        <dbReference type="PROSITE" id="PS51212"/>
    </source>
</evidence>
<dbReference type="PANTHER" id="PTHR24269">
    <property type="entry name" value="KREMEN PROTEIN"/>
    <property type="match status" value="1"/>
</dbReference>
<organism evidence="10 11">
    <name type="scientific">Escovopsis weberi</name>
    <dbReference type="NCBI Taxonomy" id="150374"/>
    <lineage>
        <taxon>Eukaryota</taxon>
        <taxon>Fungi</taxon>
        <taxon>Dikarya</taxon>
        <taxon>Ascomycota</taxon>
        <taxon>Pezizomycotina</taxon>
        <taxon>Sordariomycetes</taxon>
        <taxon>Hypocreomycetidae</taxon>
        <taxon>Hypocreales</taxon>
        <taxon>Hypocreaceae</taxon>
        <taxon>Escovopsis</taxon>
    </lineage>
</organism>
<keyword evidence="3 8" id="KW-0732">Signal</keyword>
<keyword evidence="4 7" id="KW-1133">Transmembrane helix</keyword>